<sequence>MKKLILIIGITFLVTAGCSNNDAFDRAEKQGDLALENKEYDRAVASFELALKEKKDDREIRLKVNQTNKMIEAVQESNIDRAISLLREIENDAASSVILAKQAKEKRAEVWGCKRAT</sequence>
<name>R8CTS4_BACCE</name>
<proteinExistence type="predicted"/>
<reference evidence="1 2" key="1">
    <citation type="submission" date="2012-12" db="EMBL/GenBank/DDBJ databases">
        <title>The Genome Sequence of Bacillus cereus HuA3-9.</title>
        <authorList>
            <consortium name="The Broad Institute Genome Sequencing Platform"/>
            <consortium name="The Broad Institute Genome Sequencing Center for Infectious Disease"/>
            <person name="Feldgarden M."/>
            <person name="Van der Auwera G.A."/>
            <person name="Mahillon J."/>
            <person name="Duprez V."/>
            <person name="Timmery S."/>
            <person name="Mattelet C."/>
            <person name="Dierick K."/>
            <person name="Sun M."/>
            <person name="Yu Z."/>
            <person name="Zhu L."/>
            <person name="Hu X."/>
            <person name="Shank E.B."/>
            <person name="Swiecicka I."/>
            <person name="Hansen B.M."/>
            <person name="Andrup L."/>
            <person name="Walker B."/>
            <person name="Young S.K."/>
            <person name="Zeng Q."/>
            <person name="Gargeya S."/>
            <person name="Fitzgerald M."/>
            <person name="Haas B."/>
            <person name="Abouelleil A."/>
            <person name="Alvarado L."/>
            <person name="Arachchi H.M."/>
            <person name="Berlin A.M."/>
            <person name="Chapman S.B."/>
            <person name="Dewar J."/>
            <person name="Goldberg J."/>
            <person name="Griggs A."/>
            <person name="Gujja S."/>
            <person name="Hansen M."/>
            <person name="Howarth C."/>
            <person name="Imamovic A."/>
            <person name="Larimer J."/>
            <person name="McCowan C."/>
            <person name="Murphy C."/>
            <person name="Neiman D."/>
            <person name="Pearson M."/>
            <person name="Priest M."/>
            <person name="Roberts A."/>
            <person name="Saif S."/>
            <person name="Shea T."/>
            <person name="Sisk P."/>
            <person name="Sykes S."/>
            <person name="Wortman J."/>
            <person name="Nusbaum C."/>
            <person name="Birren B."/>
        </authorList>
    </citation>
    <scope>NUCLEOTIDE SEQUENCE [LARGE SCALE GENOMIC DNA]</scope>
    <source>
        <strain evidence="1 2">HuA3-9</strain>
    </source>
</reference>
<dbReference type="HOGENOM" id="CLU_2191606_0_0_9"/>
<dbReference type="EMBL" id="AHDZ01000033">
    <property type="protein sequence ID" value="EOO14962.1"/>
    <property type="molecule type" value="Genomic_DNA"/>
</dbReference>
<evidence type="ECO:0008006" key="3">
    <source>
        <dbReference type="Google" id="ProtNLM"/>
    </source>
</evidence>
<protein>
    <recommendedName>
        <fullName evidence="3">Lipoprotein</fullName>
    </recommendedName>
</protein>
<accession>R8CTS4</accession>
<comment type="caution">
    <text evidence="1">The sequence shown here is derived from an EMBL/GenBank/DDBJ whole genome shotgun (WGS) entry which is preliminary data.</text>
</comment>
<evidence type="ECO:0000313" key="2">
    <source>
        <dbReference type="Proteomes" id="UP000014003"/>
    </source>
</evidence>
<gene>
    <name evidence="1" type="ORF">IGA_04031</name>
</gene>
<dbReference type="AlphaFoldDB" id="R8CTS4"/>
<dbReference type="Proteomes" id="UP000014003">
    <property type="component" value="Unassembled WGS sequence"/>
</dbReference>
<dbReference type="PROSITE" id="PS51257">
    <property type="entry name" value="PROKAR_LIPOPROTEIN"/>
    <property type="match status" value="1"/>
</dbReference>
<dbReference type="PATRIC" id="fig|1053205.3.peg.4061"/>
<organism evidence="1 2">
    <name type="scientific">Bacillus cereus HuA3-9</name>
    <dbReference type="NCBI Taxonomy" id="1053205"/>
    <lineage>
        <taxon>Bacteria</taxon>
        <taxon>Bacillati</taxon>
        <taxon>Bacillota</taxon>
        <taxon>Bacilli</taxon>
        <taxon>Bacillales</taxon>
        <taxon>Bacillaceae</taxon>
        <taxon>Bacillus</taxon>
        <taxon>Bacillus cereus group</taxon>
    </lineage>
</organism>
<evidence type="ECO:0000313" key="1">
    <source>
        <dbReference type="EMBL" id="EOO14962.1"/>
    </source>
</evidence>